<dbReference type="SUPFAM" id="SSF55729">
    <property type="entry name" value="Acyl-CoA N-acyltransferases (Nat)"/>
    <property type="match status" value="1"/>
</dbReference>
<evidence type="ECO:0000259" key="1">
    <source>
        <dbReference type="PROSITE" id="PS51186"/>
    </source>
</evidence>
<dbReference type="HOGENOM" id="CLU_114424_0_0_9"/>
<evidence type="ECO:0000313" key="2">
    <source>
        <dbReference type="EMBL" id="BAH06622.1"/>
    </source>
</evidence>
<feature type="domain" description="N-acetyltransferase" evidence="1">
    <location>
        <begin position="6"/>
        <end position="165"/>
    </location>
</feature>
<dbReference type="PROSITE" id="PS51186">
    <property type="entry name" value="GNAT"/>
    <property type="match status" value="1"/>
</dbReference>
<evidence type="ECO:0000313" key="3">
    <source>
        <dbReference type="Proteomes" id="UP000007969"/>
    </source>
</evidence>
<dbReference type="GO" id="GO:0016747">
    <property type="term" value="F:acyltransferase activity, transferring groups other than amino-acyl groups"/>
    <property type="evidence" value="ECO:0007669"/>
    <property type="project" value="InterPro"/>
</dbReference>
<dbReference type="KEGG" id="ckr:CKR_1571"/>
<gene>
    <name evidence="2" type="ordered locus">CKR_1571</name>
</gene>
<name>B9E297_CLOK1</name>
<dbReference type="Gene3D" id="3.40.630.30">
    <property type="match status" value="1"/>
</dbReference>
<dbReference type="Pfam" id="PF13508">
    <property type="entry name" value="Acetyltransf_7"/>
    <property type="match status" value="1"/>
</dbReference>
<dbReference type="Proteomes" id="UP000007969">
    <property type="component" value="Chromosome"/>
</dbReference>
<reference evidence="3" key="1">
    <citation type="submission" date="2005-09" db="EMBL/GenBank/DDBJ databases">
        <title>Complete genome sequence of Clostridium kluyveri and comparative genomics of Clostridia species.</title>
        <authorList>
            <person name="Inui M."/>
            <person name="Nonaka H."/>
            <person name="Shinoda Y."/>
            <person name="Ikenaga Y."/>
            <person name="Abe M."/>
            <person name="Naito K."/>
            <person name="Vertes A.A."/>
            <person name="Yukawa H."/>
        </authorList>
    </citation>
    <scope>NUCLEOTIDE SEQUENCE [LARGE SCALE GENOMIC DNA]</scope>
    <source>
        <strain evidence="3">NBRC 12016</strain>
    </source>
</reference>
<organism evidence="2 3">
    <name type="scientific">Clostridium kluyveri (strain NBRC 12016)</name>
    <dbReference type="NCBI Taxonomy" id="583346"/>
    <lineage>
        <taxon>Bacteria</taxon>
        <taxon>Bacillati</taxon>
        <taxon>Bacillota</taxon>
        <taxon>Clostridia</taxon>
        <taxon>Eubacteriales</taxon>
        <taxon>Clostridiaceae</taxon>
        <taxon>Clostridium</taxon>
    </lineage>
</organism>
<dbReference type="InterPro" id="IPR016181">
    <property type="entry name" value="Acyl_CoA_acyltransferase"/>
</dbReference>
<sequence length="165" mass="19147">MSMKEYVIKEVSLNELEECAEVIRQGFGTVAKDFGLTIENCATNGAFIKMSRLVSDKNRGNFMYSINVDDKIVGFMQLEKKSEEKYELEKITVLPEYRRYGYGEKLLVFAKIKVKRLNGKIISIGIIEENTILKQWYQKNGFIHKGTKKFDFLPFTVGFMEMIIE</sequence>
<dbReference type="InterPro" id="IPR000182">
    <property type="entry name" value="GNAT_dom"/>
</dbReference>
<dbReference type="CDD" id="cd04301">
    <property type="entry name" value="NAT_SF"/>
    <property type="match status" value="1"/>
</dbReference>
<proteinExistence type="predicted"/>
<accession>B9E297</accession>
<protein>
    <recommendedName>
        <fullName evidence="1">N-acetyltransferase domain-containing protein</fullName>
    </recommendedName>
</protein>
<dbReference type="EMBL" id="AP009049">
    <property type="protein sequence ID" value="BAH06622.1"/>
    <property type="molecule type" value="Genomic_DNA"/>
</dbReference>
<dbReference type="AlphaFoldDB" id="B9E297"/>